<dbReference type="EMBL" id="JARBHA010000014">
    <property type="protein sequence ID" value="KAJ9682332.1"/>
    <property type="molecule type" value="Genomic_DNA"/>
</dbReference>
<proteinExistence type="inferred from homology"/>
<evidence type="ECO:0000313" key="3">
    <source>
        <dbReference type="Proteomes" id="UP001168098"/>
    </source>
</evidence>
<dbReference type="Gene3D" id="3.30.559.10">
    <property type="entry name" value="Chloramphenicol acetyltransferase-like domain"/>
    <property type="match status" value="2"/>
</dbReference>
<reference evidence="2 3" key="1">
    <citation type="journal article" date="2023" name="BMC Biotechnol.">
        <title>Vitis rotundifolia cv Carlos genome sequencing.</title>
        <authorList>
            <person name="Huff M."/>
            <person name="Hulse-Kemp A."/>
            <person name="Scheffler B."/>
            <person name="Youngblood R."/>
            <person name="Simpson S."/>
            <person name="Babiker E."/>
            <person name="Staton M."/>
        </authorList>
    </citation>
    <scope>NUCLEOTIDE SEQUENCE [LARGE SCALE GENOMIC DNA]</scope>
    <source>
        <tissue evidence="2">Leaf</tissue>
    </source>
</reference>
<comment type="similarity">
    <text evidence="1">Belongs to the plant acyltransferase family.</text>
</comment>
<dbReference type="AlphaFoldDB" id="A0AA38Z599"/>
<dbReference type="PANTHER" id="PTHR31642">
    <property type="entry name" value="TRICHOTHECENE 3-O-ACETYLTRANSFERASE"/>
    <property type="match status" value="1"/>
</dbReference>
<keyword evidence="3" id="KW-1185">Reference proteome</keyword>
<dbReference type="InterPro" id="IPR050317">
    <property type="entry name" value="Plant_Fungal_Acyltransferase"/>
</dbReference>
<name>A0AA38Z599_VITRO</name>
<sequence length="443" mass="49014">MGRVTVNSKLTLASSKPVGPGVTHKLSGLDHAMGLHTIHMIFYYRNNPATSFYLDPFWVSLSEVLSMYPAVTGRLIRGEDGNWVVKCNDAGVRVLRATVRTTLDEWLRSADGAEERDLTVWEDMAQDPTIWSPFRIQINEFEGGGIAIGLSCTHLHADPTCAALLLKSWSEAHRREAIAHPPFFHPSALRGRPVLNTKTKSANYYAAKSKAKPPSVKMATTTFRFSDSSIKQCLEEVHESCPDATPFDLLAALFWTSLAPMKSPAPDHKHSLSICIDFRKLMHAPLPYGYFGNALHFSLLSRDREEIDNGRLGHVTGLVHEHVSSINEEECQSVIDWIESQKGEGGQFGAPFRMYGPELTCVSMEHMVIPRGYAGIFKDAKPVHIACHVGNVEGEGLIMVLPSPEEGLARTVMVTLPEEQMGKLCKDQAILRLEPTVVACGRQ</sequence>
<evidence type="ECO:0000256" key="1">
    <source>
        <dbReference type="ARBA" id="ARBA00009861"/>
    </source>
</evidence>
<organism evidence="2 3">
    <name type="scientific">Vitis rotundifolia</name>
    <name type="common">Muscadine grape</name>
    <dbReference type="NCBI Taxonomy" id="103349"/>
    <lineage>
        <taxon>Eukaryota</taxon>
        <taxon>Viridiplantae</taxon>
        <taxon>Streptophyta</taxon>
        <taxon>Embryophyta</taxon>
        <taxon>Tracheophyta</taxon>
        <taxon>Spermatophyta</taxon>
        <taxon>Magnoliopsida</taxon>
        <taxon>eudicotyledons</taxon>
        <taxon>Gunneridae</taxon>
        <taxon>Pentapetalae</taxon>
        <taxon>rosids</taxon>
        <taxon>Vitales</taxon>
        <taxon>Vitaceae</taxon>
        <taxon>Viteae</taxon>
        <taxon>Vitis</taxon>
    </lineage>
</organism>
<protein>
    <submittedName>
        <fullName evidence="2">Uncharacterized protein</fullName>
    </submittedName>
</protein>
<accession>A0AA38Z599</accession>
<dbReference type="Pfam" id="PF02458">
    <property type="entry name" value="Transferase"/>
    <property type="match status" value="1"/>
</dbReference>
<evidence type="ECO:0000313" key="2">
    <source>
        <dbReference type="EMBL" id="KAJ9682332.1"/>
    </source>
</evidence>
<dbReference type="Proteomes" id="UP001168098">
    <property type="component" value="Unassembled WGS sequence"/>
</dbReference>
<dbReference type="PANTHER" id="PTHR31642:SF316">
    <property type="entry name" value="PROTEIN ECERIFERUM 26-LIKE"/>
    <property type="match status" value="1"/>
</dbReference>
<dbReference type="GO" id="GO:0016747">
    <property type="term" value="F:acyltransferase activity, transferring groups other than amino-acyl groups"/>
    <property type="evidence" value="ECO:0007669"/>
    <property type="project" value="TreeGrafter"/>
</dbReference>
<dbReference type="InterPro" id="IPR023213">
    <property type="entry name" value="CAT-like_dom_sf"/>
</dbReference>
<comment type="caution">
    <text evidence="2">The sequence shown here is derived from an EMBL/GenBank/DDBJ whole genome shotgun (WGS) entry which is preliminary data.</text>
</comment>
<gene>
    <name evidence="2" type="ORF">PVL29_018285</name>
</gene>